<protein>
    <submittedName>
        <fullName evidence="1">Uncharacterized protein</fullName>
    </submittedName>
</protein>
<gene>
    <name evidence="1" type="ORF">NCTC8105_00070</name>
</gene>
<evidence type="ECO:0000313" key="1">
    <source>
        <dbReference type="EMBL" id="STQ78082.1"/>
    </source>
</evidence>
<dbReference type="AlphaFoldDB" id="A0A377PD21"/>
<name>A0A377PD21_HAFAL</name>
<reference evidence="1 2" key="1">
    <citation type="submission" date="2018-06" db="EMBL/GenBank/DDBJ databases">
        <authorList>
            <consortium name="Pathogen Informatics"/>
            <person name="Doyle S."/>
        </authorList>
    </citation>
    <scope>NUCLEOTIDE SEQUENCE [LARGE SCALE GENOMIC DNA]</scope>
    <source>
        <strain evidence="1 2">NCTC8105</strain>
    </source>
</reference>
<evidence type="ECO:0000313" key="2">
    <source>
        <dbReference type="Proteomes" id="UP000254821"/>
    </source>
</evidence>
<dbReference type="Proteomes" id="UP000254821">
    <property type="component" value="Unassembled WGS sequence"/>
</dbReference>
<accession>A0A377PD21</accession>
<proteinExistence type="predicted"/>
<sequence length="47" mass="5558">MVGKLGWDSKYLTKAKPSLLVFNYLKNREITYNSLLIMWFSEDCIIN</sequence>
<dbReference type="EMBL" id="UGHP01000001">
    <property type="protein sequence ID" value="STQ78082.1"/>
    <property type="molecule type" value="Genomic_DNA"/>
</dbReference>
<organism evidence="1 2">
    <name type="scientific">Hafnia alvei</name>
    <dbReference type="NCBI Taxonomy" id="569"/>
    <lineage>
        <taxon>Bacteria</taxon>
        <taxon>Pseudomonadati</taxon>
        <taxon>Pseudomonadota</taxon>
        <taxon>Gammaproteobacteria</taxon>
        <taxon>Enterobacterales</taxon>
        <taxon>Hafniaceae</taxon>
        <taxon>Hafnia</taxon>
    </lineage>
</organism>